<keyword evidence="2" id="KW-1185">Reference proteome</keyword>
<dbReference type="EMBL" id="ANOH01000223">
    <property type="protein sequence ID" value="EMI55250.1"/>
    <property type="molecule type" value="Genomic_DNA"/>
</dbReference>
<reference evidence="1 2" key="1">
    <citation type="journal article" date="2013" name="Mar. Genomics">
        <title>Expression of sulfatases in Rhodopirellula baltica and the diversity of sulfatases in the genus Rhodopirellula.</title>
        <authorList>
            <person name="Wegner C.E."/>
            <person name="Richter-Heitmann T."/>
            <person name="Klindworth A."/>
            <person name="Klockow C."/>
            <person name="Richter M."/>
            <person name="Achstetter T."/>
            <person name="Glockner F.O."/>
            <person name="Harder J."/>
        </authorList>
    </citation>
    <scope>NUCLEOTIDE SEQUENCE [LARGE SCALE GENOMIC DNA]</scope>
    <source>
        <strain evidence="1 2">SM41</strain>
    </source>
</reference>
<accession>M5U1E1</accession>
<evidence type="ECO:0000313" key="2">
    <source>
        <dbReference type="Proteomes" id="UP000011885"/>
    </source>
</evidence>
<evidence type="ECO:0008006" key="3">
    <source>
        <dbReference type="Google" id="ProtNLM"/>
    </source>
</evidence>
<dbReference type="AlphaFoldDB" id="M5U1E1"/>
<name>M5U1E1_9BACT</name>
<gene>
    <name evidence="1" type="ORF">RSSM_03284</name>
</gene>
<sequence length="318" mass="35669">MGMHRKQSIVTGEENLVNATRALISTFRPQTIMGVDFSGAALAGKNAWIAELRIVENGREGSPARPLQLVDLQPLGRAAGDPARETVCKYLAERILASRQTLWGMDFPFGLPIELGIGDWPDQIRHVTDHEGNAQSYGRHLVQISQQQGDSMHIRRLTDRETRTPFDCYHYRIIYQTFHGMRDVLGAIAGDAHTLVLPFDSVRLDRGDVAAEDVNRIVMEACPSSTLWQMSLPRQKYKQPGGKPPDELRRKNRRQILAGLSGVVEMSPYRRKVIMNNPGGDALDAVLAGIGIWSSWHRDDHAEIANHPRYGREGRVYC</sequence>
<dbReference type="PATRIC" id="fig|1263870.3.peg.3488"/>
<evidence type="ECO:0000313" key="1">
    <source>
        <dbReference type="EMBL" id="EMI55250.1"/>
    </source>
</evidence>
<proteinExistence type="predicted"/>
<protein>
    <recommendedName>
        <fullName evidence="3">DUF429 domain-containing protein</fullName>
    </recommendedName>
</protein>
<organism evidence="1 2">
    <name type="scientific">Rhodopirellula sallentina SM41</name>
    <dbReference type="NCBI Taxonomy" id="1263870"/>
    <lineage>
        <taxon>Bacteria</taxon>
        <taxon>Pseudomonadati</taxon>
        <taxon>Planctomycetota</taxon>
        <taxon>Planctomycetia</taxon>
        <taxon>Pirellulales</taxon>
        <taxon>Pirellulaceae</taxon>
        <taxon>Rhodopirellula</taxon>
    </lineage>
</organism>
<dbReference type="Proteomes" id="UP000011885">
    <property type="component" value="Unassembled WGS sequence"/>
</dbReference>
<comment type="caution">
    <text evidence="1">The sequence shown here is derived from an EMBL/GenBank/DDBJ whole genome shotgun (WGS) entry which is preliminary data.</text>
</comment>